<sequence length="152" mass="17141">MEQETVTLRIYENELARTPPMGWNSWNAFHGDIDEQKIRGIADAMVESGIYDAGYTYLVIDDGWMADKRNSEGKLVADPNKFPSGIKTLSDYIHSKGLKFGLYQDRGHSTCMRLPGSFGHEQVDMDTFAAWGVDYIKLDSCYAEINGRKSSD</sequence>
<dbReference type="PROSITE" id="PS00512">
    <property type="entry name" value="ALPHA_GALACTOSIDASE"/>
    <property type="match status" value="1"/>
</dbReference>
<dbReference type="InterPro" id="IPR000111">
    <property type="entry name" value="Glyco_hydro_27/36_CS"/>
</dbReference>
<dbReference type="InterPro" id="IPR013785">
    <property type="entry name" value="Aldolase_TIM"/>
</dbReference>
<gene>
    <name evidence="4" type="ORF">S06H3_43806</name>
</gene>
<dbReference type="PANTHER" id="PTHR11452:SF75">
    <property type="entry name" value="ALPHA-GALACTOSIDASE MEL1"/>
    <property type="match status" value="1"/>
</dbReference>
<protein>
    <recommendedName>
        <fullName evidence="5">Alpha-galactosidase</fullName>
    </recommendedName>
</protein>
<comment type="similarity">
    <text evidence="1">Belongs to the glycosyl hydrolase 27 family.</text>
</comment>
<organism evidence="4">
    <name type="scientific">marine sediment metagenome</name>
    <dbReference type="NCBI Taxonomy" id="412755"/>
    <lineage>
        <taxon>unclassified sequences</taxon>
        <taxon>metagenomes</taxon>
        <taxon>ecological metagenomes</taxon>
    </lineage>
</organism>
<dbReference type="SUPFAM" id="SSF51445">
    <property type="entry name" value="(Trans)glycosidases"/>
    <property type="match status" value="1"/>
</dbReference>
<evidence type="ECO:0000256" key="1">
    <source>
        <dbReference type="ARBA" id="ARBA00009743"/>
    </source>
</evidence>
<dbReference type="Gene3D" id="3.20.20.70">
    <property type="entry name" value="Aldolase class I"/>
    <property type="match status" value="1"/>
</dbReference>
<name>X1MSI5_9ZZZZ</name>
<dbReference type="EMBL" id="BARV01027198">
    <property type="protein sequence ID" value="GAI34627.1"/>
    <property type="molecule type" value="Genomic_DNA"/>
</dbReference>
<evidence type="ECO:0008006" key="5">
    <source>
        <dbReference type="Google" id="ProtNLM"/>
    </source>
</evidence>
<comment type="caution">
    <text evidence="4">The sequence shown here is derived from an EMBL/GenBank/DDBJ whole genome shotgun (WGS) entry which is preliminary data.</text>
</comment>
<keyword evidence="2" id="KW-0378">Hydrolase</keyword>
<keyword evidence="3" id="KW-0326">Glycosidase</keyword>
<dbReference type="AlphaFoldDB" id="X1MSI5"/>
<dbReference type="PRINTS" id="PR00740">
    <property type="entry name" value="GLHYDRLASE27"/>
</dbReference>
<dbReference type="Pfam" id="PF16499">
    <property type="entry name" value="Melibiase_2"/>
    <property type="match status" value="1"/>
</dbReference>
<dbReference type="PANTHER" id="PTHR11452">
    <property type="entry name" value="ALPHA-GALACTOSIDASE/ALPHA-N-ACETYLGALACTOSAMINIDASE"/>
    <property type="match status" value="1"/>
</dbReference>
<dbReference type="GO" id="GO:0004553">
    <property type="term" value="F:hydrolase activity, hydrolyzing O-glycosyl compounds"/>
    <property type="evidence" value="ECO:0007669"/>
    <property type="project" value="InterPro"/>
</dbReference>
<evidence type="ECO:0000256" key="2">
    <source>
        <dbReference type="ARBA" id="ARBA00022801"/>
    </source>
</evidence>
<dbReference type="InterPro" id="IPR017853">
    <property type="entry name" value="GH"/>
</dbReference>
<evidence type="ECO:0000313" key="4">
    <source>
        <dbReference type="EMBL" id="GAI34627.1"/>
    </source>
</evidence>
<dbReference type="CDD" id="cd14792">
    <property type="entry name" value="GH27"/>
    <property type="match status" value="1"/>
</dbReference>
<evidence type="ECO:0000256" key="3">
    <source>
        <dbReference type="ARBA" id="ARBA00023295"/>
    </source>
</evidence>
<accession>X1MSI5</accession>
<proteinExistence type="inferred from homology"/>
<dbReference type="InterPro" id="IPR002241">
    <property type="entry name" value="Glyco_hydro_27"/>
</dbReference>
<dbReference type="GO" id="GO:0005975">
    <property type="term" value="P:carbohydrate metabolic process"/>
    <property type="evidence" value="ECO:0007669"/>
    <property type="project" value="InterPro"/>
</dbReference>
<reference evidence="4" key="1">
    <citation type="journal article" date="2014" name="Front. Microbiol.">
        <title>High frequency of phylogenetically diverse reductive dehalogenase-homologous genes in deep subseafloor sedimentary metagenomes.</title>
        <authorList>
            <person name="Kawai M."/>
            <person name="Futagami T."/>
            <person name="Toyoda A."/>
            <person name="Takaki Y."/>
            <person name="Nishi S."/>
            <person name="Hori S."/>
            <person name="Arai W."/>
            <person name="Tsubouchi T."/>
            <person name="Morono Y."/>
            <person name="Uchiyama I."/>
            <person name="Ito T."/>
            <person name="Fujiyama A."/>
            <person name="Inagaki F."/>
            <person name="Takami H."/>
        </authorList>
    </citation>
    <scope>NUCLEOTIDE SEQUENCE</scope>
    <source>
        <strain evidence="4">Expedition CK06-06</strain>
    </source>
</reference>
<feature type="non-terminal residue" evidence="4">
    <location>
        <position position="152"/>
    </location>
</feature>